<reference evidence="3" key="2">
    <citation type="submission" date="2020-01" db="EMBL/GenBank/DDBJ databases">
        <title>Draft genome sequence of the Termite Coptotermes fromosanus.</title>
        <authorList>
            <person name="Itakura S."/>
            <person name="Yosikawa Y."/>
            <person name="Umezawa K."/>
        </authorList>
    </citation>
    <scope>NUCLEOTIDE SEQUENCE [LARGE SCALE GENOMIC DNA]</scope>
</reference>
<dbReference type="InParanoid" id="A0A6L2PZ11"/>
<evidence type="ECO:0000313" key="2">
    <source>
        <dbReference type="EMBL" id="GFG35715.1"/>
    </source>
</evidence>
<comment type="caution">
    <text evidence="2">The sequence shown here is derived from an EMBL/GenBank/DDBJ whole genome shotgun (WGS) entry which is preliminary data.</text>
</comment>
<organism evidence="2 3">
    <name type="scientific">Coptotermes formosanus</name>
    <name type="common">Formosan subterranean termite</name>
    <dbReference type="NCBI Taxonomy" id="36987"/>
    <lineage>
        <taxon>Eukaryota</taxon>
        <taxon>Metazoa</taxon>
        <taxon>Ecdysozoa</taxon>
        <taxon>Arthropoda</taxon>
        <taxon>Hexapoda</taxon>
        <taxon>Insecta</taxon>
        <taxon>Pterygota</taxon>
        <taxon>Neoptera</taxon>
        <taxon>Polyneoptera</taxon>
        <taxon>Dictyoptera</taxon>
        <taxon>Blattodea</taxon>
        <taxon>Blattoidea</taxon>
        <taxon>Termitoidae</taxon>
        <taxon>Rhinotermitidae</taxon>
        <taxon>Coptotermes</taxon>
    </lineage>
</organism>
<dbReference type="OrthoDB" id="2668416at2759"/>
<dbReference type="Proteomes" id="UP000502823">
    <property type="component" value="Unassembled WGS sequence"/>
</dbReference>
<accession>A0A6L2PZ11</accession>
<proteinExistence type="predicted"/>
<dbReference type="EMBL" id="BLKM01012186">
    <property type="protein sequence ID" value="GFG35715.1"/>
    <property type="molecule type" value="Genomic_DNA"/>
</dbReference>
<name>A0A6L2PZ11_COPFO</name>
<evidence type="ECO:0000313" key="1">
    <source>
        <dbReference type="EMBL" id="GFG30958.1"/>
    </source>
</evidence>
<evidence type="ECO:0008006" key="4">
    <source>
        <dbReference type="Google" id="ProtNLM"/>
    </source>
</evidence>
<dbReference type="AlphaFoldDB" id="A0A6L2PZ11"/>
<protein>
    <recommendedName>
        <fullName evidence="4">DDE Tnp4 domain-containing protein</fullName>
    </recommendedName>
</protein>
<dbReference type="EMBL" id="BLKM01007551">
    <property type="protein sequence ID" value="GFG30958.1"/>
    <property type="molecule type" value="Genomic_DNA"/>
</dbReference>
<reference evidence="2" key="1">
    <citation type="journal article" date="2020" name="J. Asia-Pac. Entomol.">
        <title>Draft genome sequence of the termite, Coptotermes formosanus: Genetic insights into the pyruvate dehydrogenase complex of the termite.</title>
        <authorList>
            <person name="Itakura S."/>
            <person name="Yosikawa Y."/>
            <person name="Togami Y."/>
            <person name="Umezawa K."/>
        </authorList>
    </citation>
    <scope>NUCLEOTIDE SEQUENCE</scope>
    <source>
        <tissue evidence="2">Head</tissue>
    </source>
</reference>
<evidence type="ECO:0000313" key="3">
    <source>
        <dbReference type="Proteomes" id="UP000502823"/>
    </source>
</evidence>
<feature type="non-terminal residue" evidence="2">
    <location>
        <position position="1"/>
    </location>
</feature>
<sequence>CLATGESFASLGYCLRVGENTIKTLRESGKAICKILQPICMAVPTSEKWLRIADELNGICKMPNCIGSTDGKHCRIRTLEPRGDLIAVPYRGWSYPKG</sequence>
<gene>
    <name evidence="1" type="ORF">Cfor_03608</name>
    <name evidence="2" type="ORF">Cfor_03837</name>
</gene>
<keyword evidence="3" id="KW-1185">Reference proteome</keyword>